<name>A0A917IMA0_9MICC</name>
<reference evidence="2 3" key="1">
    <citation type="journal article" date="2014" name="Int. J. Syst. Evol. Microbiol.">
        <title>Complete genome sequence of Corynebacterium casei LMG S-19264T (=DSM 44701T), isolated from a smear-ripened cheese.</title>
        <authorList>
            <consortium name="US DOE Joint Genome Institute (JGI-PGF)"/>
            <person name="Walter F."/>
            <person name="Albersmeier A."/>
            <person name="Kalinowski J."/>
            <person name="Ruckert C."/>
        </authorList>
    </citation>
    <scope>NUCLEOTIDE SEQUENCE [LARGE SCALE GENOMIC DNA]</scope>
    <source>
        <strain evidence="2 3">CCM 8669</strain>
    </source>
</reference>
<dbReference type="AlphaFoldDB" id="A0A917IMA0"/>
<evidence type="ECO:0000256" key="1">
    <source>
        <dbReference type="SAM" id="MobiDB-lite"/>
    </source>
</evidence>
<proteinExistence type="predicted"/>
<dbReference type="EMBL" id="BMDC01000001">
    <property type="protein sequence ID" value="GGH57843.1"/>
    <property type="molecule type" value="Genomic_DNA"/>
</dbReference>
<accession>A0A917IMA0</accession>
<protein>
    <submittedName>
        <fullName evidence="2">Uncharacterized protein</fullName>
    </submittedName>
</protein>
<evidence type="ECO:0000313" key="2">
    <source>
        <dbReference type="EMBL" id="GGH57843.1"/>
    </source>
</evidence>
<gene>
    <name evidence="2" type="ORF">GCM10007359_03410</name>
</gene>
<dbReference type="Proteomes" id="UP000600171">
    <property type="component" value="Unassembled WGS sequence"/>
</dbReference>
<comment type="caution">
    <text evidence="2">The sequence shown here is derived from an EMBL/GenBank/DDBJ whole genome shotgun (WGS) entry which is preliminary data.</text>
</comment>
<sequence length="82" mass="9040">MPVPLRIRGLEAIEYALPRISGSGGWRQGWRLEGWGMGQICVPPRVSLEMCAEEHLSSHTGSLPRAGKLAESLKQLSETEQL</sequence>
<feature type="region of interest" description="Disordered" evidence="1">
    <location>
        <begin position="58"/>
        <end position="82"/>
    </location>
</feature>
<organism evidence="2 3">
    <name type="scientific">Rothia aerolata</name>
    <dbReference type="NCBI Taxonomy" id="1812262"/>
    <lineage>
        <taxon>Bacteria</taxon>
        <taxon>Bacillati</taxon>
        <taxon>Actinomycetota</taxon>
        <taxon>Actinomycetes</taxon>
        <taxon>Micrococcales</taxon>
        <taxon>Micrococcaceae</taxon>
        <taxon>Rothia</taxon>
    </lineage>
</organism>
<evidence type="ECO:0000313" key="3">
    <source>
        <dbReference type="Proteomes" id="UP000600171"/>
    </source>
</evidence>
<keyword evidence="3" id="KW-1185">Reference proteome</keyword>